<accession>A0A9W8EDC6</accession>
<name>A0A9W8EDC6_9FUNG</name>
<reference evidence="1" key="1">
    <citation type="submission" date="2022-07" db="EMBL/GenBank/DDBJ databases">
        <title>Phylogenomic reconstructions and comparative analyses of Kickxellomycotina fungi.</title>
        <authorList>
            <person name="Reynolds N.K."/>
            <person name="Stajich J.E."/>
            <person name="Barry K."/>
            <person name="Grigoriev I.V."/>
            <person name="Crous P."/>
            <person name="Smith M.E."/>
        </authorList>
    </citation>
    <scope>NUCLEOTIDE SEQUENCE</scope>
    <source>
        <strain evidence="1">RSA 567</strain>
    </source>
</reference>
<organism evidence="1 2">
    <name type="scientific">Dimargaris verticillata</name>
    <dbReference type="NCBI Taxonomy" id="2761393"/>
    <lineage>
        <taxon>Eukaryota</taxon>
        <taxon>Fungi</taxon>
        <taxon>Fungi incertae sedis</taxon>
        <taxon>Zoopagomycota</taxon>
        <taxon>Kickxellomycotina</taxon>
        <taxon>Dimargaritomycetes</taxon>
        <taxon>Dimargaritales</taxon>
        <taxon>Dimargaritaceae</taxon>
        <taxon>Dimargaris</taxon>
    </lineage>
</organism>
<protein>
    <submittedName>
        <fullName evidence="1">Uncharacterized protein</fullName>
    </submittedName>
</protein>
<dbReference type="AlphaFoldDB" id="A0A9W8EDC6"/>
<sequence>MIRTTQDMMIPLQEFGGNDSDDSSSHDETVVETLSDHATLMVHCLERSSSHRREKYFYHAGKKAGWCV</sequence>
<evidence type="ECO:0000313" key="2">
    <source>
        <dbReference type="Proteomes" id="UP001151582"/>
    </source>
</evidence>
<keyword evidence="2" id="KW-1185">Reference proteome</keyword>
<dbReference type="EMBL" id="JANBQB010000110">
    <property type="protein sequence ID" value="KAJ1981826.1"/>
    <property type="molecule type" value="Genomic_DNA"/>
</dbReference>
<dbReference type="Proteomes" id="UP001151582">
    <property type="component" value="Unassembled WGS sequence"/>
</dbReference>
<comment type="caution">
    <text evidence="1">The sequence shown here is derived from an EMBL/GenBank/DDBJ whole genome shotgun (WGS) entry which is preliminary data.</text>
</comment>
<evidence type="ECO:0000313" key="1">
    <source>
        <dbReference type="EMBL" id="KAJ1981826.1"/>
    </source>
</evidence>
<proteinExistence type="predicted"/>
<gene>
    <name evidence="1" type="ORF">H4R34_001927</name>
</gene>